<evidence type="ECO:0000256" key="1">
    <source>
        <dbReference type="ARBA" id="ARBA00009067"/>
    </source>
</evidence>
<reference evidence="4 5" key="1">
    <citation type="submission" date="2021-06" db="EMBL/GenBank/DDBJ databases">
        <title>Enterococcus alishanensis sp. nov., a novel lactic acid bacterium isolated from fresh coffee beans.</title>
        <authorList>
            <person name="Chen Y.-S."/>
        </authorList>
    </citation>
    <scope>NUCLEOTIDE SEQUENCE [LARGE SCALE GENOMIC DNA]</scope>
    <source>
        <strain evidence="4 5">ALS3</strain>
    </source>
</reference>
<gene>
    <name evidence="4" type="ORF">KUA55_14510</name>
</gene>
<protein>
    <submittedName>
        <fullName evidence="4">CPBP family intramembrane metalloprotease</fullName>
    </submittedName>
</protein>
<dbReference type="GO" id="GO:0008237">
    <property type="term" value="F:metallopeptidase activity"/>
    <property type="evidence" value="ECO:0007669"/>
    <property type="project" value="UniProtKB-KW"/>
</dbReference>
<dbReference type="RefSeq" id="WP_218327105.1">
    <property type="nucleotide sequence ID" value="NZ_JAHUZB010000006.1"/>
</dbReference>
<feature type="transmembrane region" description="Helical" evidence="2">
    <location>
        <begin position="72"/>
        <end position="90"/>
    </location>
</feature>
<comment type="caution">
    <text evidence="4">The sequence shown here is derived from an EMBL/GenBank/DDBJ whole genome shotgun (WGS) entry which is preliminary data.</text>
</comment>
<dbReference type="PANTHER" id="PTHR36435:SF1">
    <property type="entry name" value="CAAX AMINO TERMINAL PROTEASE FAMILY PROTEIN"/>
    <property type="match status" value="1"/>
</dbReference>
<evidence type="ECO:0000259" key="3">
    <source>
        <dbReference type="Pfam" id="PF02517"/>
    </source>
</evidence>
<evidence type="ECO:0000256" key="2">
    <source>
        <dbReference type="SAM" id="Phobius"/>
    </source>
</evidence>
<evidence type="ECO:0000313" key="4">
    <source>
        <dbReference type="EMBL" id="MBV7391898.1"/>
    </source>
</evidence>
<comment type="similarity">
    <text evidence="1">Belongs to the UPF0177 family.</text>
</comment>
<dbReference type="InterPro" id="IPR052710">
    <property type="entry name" value="CAAX_protease"/>
</dbReference>
<feature type="transmembrane region" description="Helical" evidence="2">
    <location>
        <begin position="38"/>
        <end position="60"/>
    </location>
</feature>
<keyword evidence="2" id="KW-0472">Membrane</keyword>
<name>A0ABS6TG89_9ENTE</name>
<keyword evidence="5" id="KW-1185">Reference proteome</keyword>
<proteinExistence type="inferred from homology"/>
<sequence>MNRPLSKRELTTLLIIPLELLIGWLLSLTDLIKLPVAGPLLVFCIFFLGFLAAILLNRTFLKNSWQQYKEKLFRNFMLSVLFAVIFGVIQQVGRGLVQPASIHGNLLTMTILPTLIGALIPMMAPFTEELVFRHILFFKWTTSKTMTILMLFVSSILFGLAHFNNFQGQLIYTLPLMAGGFLFALFYYWKKNIWFSLMAHFIYNVAFSFIPAVVILFFQLFTN</sequence>
<organism evidence="4 5">
    <name type="scientific">Enterococcus alishanensis</name>
    <dbReference type="NCBI Taxonomy" id="1303817"/>
    <lineage>
        <taxon>Bacteria</taxon>
        <taxon>Bacillati</taxon>
        <taxon>Bacillota</taxon>
        <taxon>Bacilli</taxon>
        <taxon>Lactobacillales</taxon>
        <taxon>Enterococcaceae</taxon>
        <taxon>Enterococcus</taxon>
    </lineage>
</organism>
<evidence type="ECO:0000313" key="5">
    <source>
        <dbReference type="Proteomes" id="UP000774130"/>
    </source>
</evidence>
<feature type="transmembrane region" description="Helical" evidence="2">
    <location>
        <begin position="12"/>
        <end position="32"/>
    </location>
</feature>
<keyword evidence="4" id="KW-0645">Protease</keyword>
<feature type="transmembrane region" description="Helical" evidence="2">
    <location>
        <begin position="145"/>
        <end position="163"/>
    </location>
</feature>
<dbReference type="PANTHER" id="PTHR36435">
    <property type="entry name" value="SLR1288 PROTEIN"/>
    <property type="match status" value="1"/>
</dbReference>
<feature type="transmembrane region" description="Helical" evidence="2">
    <location>
        <begin position="201"/>
        <end position="221"/>
    </location>
</feature>
<keyword evidence="4" id="KW-0378">Hydrolase</keyword>
<dbReference type="EMBL" id="JAHUZB010000006">
    <property type="protein sequence ID" value="MBV7391898.1"/>
    <property type="molecule type" value="Genomic_DNA"/>
</dbReference>
<dbReference type="Pfam" id="PF02517">
    <property type="entry name" value="Rce1-like"/>
    <property type="match status" value="1"/>
</dbReference>
<keyword evidence="2" id="KW-0812">Transmembrane</keyword>
<feature type="transmembrane region" description="Helical" evidence="2">
    <location>
        <begin position="102"/>
        <end position="124"/>
    </location>
</feature>
<keyword evidence="4" id="KW-0482">Metalloprotease</keyword>
<accession>A0ABS6TG89</accession>
<keyword evidence="2" id="KW-1133">Transmembrane helix</keyword>
<feature type="transmembrane region" description="Helical" evidence="2">
    <location>
        <begin position="169"/>
        <end position="189"/>
    </location>
</feature>
<feature type="domain" description="CAAX prenyl protease 2/Lysostaphin resistance protein A-like" evidence="3">
    <location>
        <begin position="113"/>
        <end position="205"/>
    </location>
</feature>
<dbReference type="Proteomes" id="UP000774130">
    <property type="component" value="Unassembled WGS sequence"/>
</dbReference>
<dbReference type="InterPro" id="IPR003675">
    <property type="entry name" value="Rce1/LyrA-like_dom"/>
</dbReference>